<feature type="domain" description="DUF1883" evidence="1">
    <location>
        <begin position="1"/>
        <end position="84"/>
    </location>
</feature>
<sequence>MQYLHNDLGLLDGNEVVEVTLDKAANVRLMDSSNFNRYRKGDSHRCIGGYVTRSPYRVRVPSAGHWHVAVDLGGYAGSVRAGVRLLG</sequence>
<keyword evidence="3" id="KW-1185">Reference proteome</keyword>
<gene>
    <name evidence="2" type="ORF">MRSR164_03865</name>
</gene>
<comment type="caution">
    <text evidence="2">The sequence shown here is derived from an EMBL/GenBank/DDBJ whole genome shotgun (WGS) entry which is preliminary data.</text>
</comment>
<proteinExistence type="predicted"/>
<evidence type="ECO:0000313" key="3">
    <source>
        <dbReference type="Proteomes" id="UP001349262"/>
    </source>
</evidence>
<dbReference type="InterPro" id="IPR015073">
    <property type="entry name" value="DUF1883"/>
</dbReference>
<dbReference type="Pfam" id="PF08980">
    <property type="entry name" value="DUF1883"/>
    <property type="match status" value="1"/>
</dbReference>
<dbReference type="Proteomes" id="UP001349262">
    <property type="component" value="Unassembled WGS sequence"/>
</dbReference>
<evidence type="ECO:0000259" key="1">
    <source>
        <dbReference type="Pfam" id="PF08980"/>
    </source>
</evidence>
<dbReference type="EMBL" id="MLBY01000002">
    <property type="protein sequence ID" value="MEE7455974.1"/>
    <property type="molecule type" value="Genomic_DNA"/>
</dbReference>
<name>A0ABU7T5Z9_9HYPH</name>
<evidence type="ECO:0000313" key="2">
    <source>
        <dbReference type="EMBL" id="MEE7455974.1"/>
    </source>
</evidence>
<dbReference type="Gene3D" id="4.10.1210.10">
    <property type="entry name" value="Atu1913-like"/>
    <property type="match status" value="1"/>
</dbReference>
<accession>A0ABU7T5Z9</accession>
<reference evidence="2 3" key="1">
    <citation type="journal article" date="2012" name="Genet. Mol. Biol.">
        <title>Analysis of 16S rRNA and mxaF genes revealing insights into Methylobacterium niche-specific plant association.</title>
        <authorList>
            <person name="Dourado M.N."/>
            <person name="Andreote F.D."/>
            <person name="Dini-Andreote F."/>
            <person name="Conti R."/>
            <person name="Araujo J.M."/>
            <person name="Araujo W.L."/>
        </authorList>
    </citation>
    <scope>NUCLEOTIDE SEQUENCE [LARGE SCALE GENOMIC DNA]</scope>
    <source>
        <strain evidence="2 3">SR1.6/4</strain>
    </source>
</reference>
<dbReference type="SUPFAM" id="SSF141099">
    <property type="entry name" value="Atu1913-like"/>
    <property type="match status" value="1"/>
</dbReference>
<protein>
    <recommendedName>
        <fullName evidence="1">DUF1883 domain-containing protein</fullName>
    </recommendedName>
</protein>
<dbReference type="InterPro" id="IPR036488">
    <property type="entry name" value="DUF1883-like_sf"/>
</dbReference>
<organism evidence="2 3">
    <name type="scientific">Methylobacterium radiotolerans</name>
    <dbReference type="NCBI Taxonomy" id="31998"/>
    <lineage>
        <taxon>Bacteria</taxon>
        <taxon>Pseudomonadati</taxon>
        <taxon>Pseudomonadota</taxon>
        <taxon>Alphaproteobacteria</taxon>
        <taxon>Hyphomicrobiales</taxon>
        <taxon>Methylobacteriaceae</taxon>
        <taxon>Methylobacterium</taxon>
    </lineage>
</organism>